<gene>
    <name evidence="7" type="primary">nagJ</name>
    <name evidence="7" type="ORF">NCTC11636_02503</name>
</gene>
<dbReference type="EC" id="3.2.1.169" evidence="7"/>
<dbReference type="GO" id="GO:0015929">
    <property type="term" value="F:hexosaminidase activity"/>
    <property type="evidence" value="ECO:0007669"/>
    <property type="project" value="UniProtKB-ARBA"/>
</dbReference>
<evidence type="ECO:0000256" key="4">
    <source>
        <dbReference type="SAM" id="MobiDB-lite"/>
    </source>
</evidence>
<dbReference type="OrthoDB" id="9760892at2"/>
<dbReference type="EMBL" id="LR134350">
    <property type="protein sequence ID" value="VEG30029.1"/>
    <property type="molecule type" value="Genomic_DNA"/>
</dbReference>
<dbReference type="InterPro" id="IPR017853">
    <property type="entry name" value="GH"/>
</dbReference>
<proteinExistence type="inferred from homology"/>
<protein>
    <submittedName>
        <fullName evidence="7">O-GlcNAcase nagJ</fullName>
        <ecNumber evidence="7">3.2.1.169</ecNumber>
    </submittedName>
</protein>
<feature type="active site" description="Proton donor" evidence="3">
    <location>
        <position position="361"/>
    </location>
</feature>
<feature type="chain" id="PRO_5038435863" evidence="5">
    <location>
        <begin position="37"/>
        <end position="718"/>
    </location>
</feature>
<feature type="region of interest" description="Disordered" evidence="4">
    <location>
        <begin position="46"/>
        <end position="104"/>
    </location>
</feature>
<dbReference type="GO" id="GO:0102571">
    <property type="term" value="F:[protein]-3-O-(N-acetyl-D-glucosaminyl)-L-serine/L-threonine O-N-acetyl-alpha-D-glucosaminase activity"/>
    <property type="evidence" value="ECO:0007669"/>
    <property type="project" value="UniProtKB-EC"/>
</dbReference>
<dbReference type="AlphaFoldDB" id="A0A448HKE9"/>
<dbReference type="PROSITE" id="PS52009">
    <property type="entry name" value="GH84"/>
    <property type="match status" value="1"/>
</dbReference>
<dbReference type="GO" id="GO:1901135">
    <property type="term" value="P:carbohydrate derivative metabolic process"/>
    <property type="evidence" value="ECO:0007669"/>
    <property type="project" value="UniProtKB-ARBA"/>
</dbReference>
<dbReference type="InterPro" id="IPR029018">
    <property type="entry name" value="Hex-like_dom2"/>
</dbReference>
<keyword evidence="1 3" id="KW-0378">Hydrolase</keyword>
<sequence>MTNHHTTRPRPRRAPRHLRPARAARAIASLMGVALAAHLMACTPQAPDGSTTGNGATSPSAASSATGEAVSPASPTGSGAPTGPASPEPSPTGSSPEARSEVPVLARAPQSVEWGGQDLDLTGTVSIISLGGQDTAEQEAELSAALTEVVTSAGGTVVEEEAGPQARIVVGTGTASAAAAGYLPGGMTVPEQAEGYAITTTRVGVPTAVLLGTDAAGTRYGATTLSRMVLDGTLHGATVSDWPLMTVRGVVEGFYGAPWSHEARTDVLAFMGDQALNTYIYAPKDDPYLRTRWRELYPEAELSQMAGLVAAARTHHVDLVVALSPGGDICYTSQADFEATVAVFDQLRSIGVTRLAVALDDIPGSVGCESDRAAHGESPTALVAAQSSYLNRLQDEYLRPNGLPDLIVVPTEYTGTGPSAAKTTQARTLDPSVRVQWTGEGIVTEAITSQQAAETAQAYDTDGLIIWDNYPVNDGDNAERLFLGAVTGRDPHLHEQVEGLTSNPMIQAYASMPVLASYGSYTLNGPAYDPVIAQDEAMAQVAGTRSGPLWDTLEAFTDLSVSWPFSEDMPASPGLSADVVAFETALEGDDDQAVDSAAQTLQDRLALLSQAPTTLQGVQVTGYYEDCEPWILAAADWADAASAAVDLRLALRAGDQDGATQAAERMEQAAQEAETARVVSVSSEDTPDDQPVEQSLVPEVGDGLLAQLVEDARAAQEG</sequence>
<dbReference type="Pfam" id="PF02838">
    <property type="entry name" value="Glyco_hydro_20b"/>
    <property type="match status" value="1"/>
</dbReference>
<evidence type="ECO:0000313" key="8">
    <source>
        <dbReference type="Proteomes" id="UP000266895"/>
    </source>
</evidence>
<feature type="region of interest" description="Disordered" evidence="4">
    <location>
        <begin position="671"/>
        <end position="695"/>
    </location>
</feature>
<evidence type="ECO:0000256" key="2">
    <source>
        <dbReference type="ARBA" id="ARBA00023295"/>
    </source>
</evidence>
<feature type="domain" description="GH84" evidence="6">
    <location>
        <begin position="246"/>
        <end position="526"/>
    </location>
</feature>
<dbReference type="PANTHER" id="PTHR13170">
    <property type="entry name" value="O-GLCNACASE"/>
    <property type="match status" value="1"/>
</dbReference>
<dbReference type="InterPro" id="IPR051822">
    <property type="entry name" value="Glycosyl_Hydrolase_84"/>
</dbReference>
<evidence type="ECO:0000256" key="1">
    <source>
        <dbReference type="ARBA" id="ARBA00022801"/>
    </source>
</evidence>
<dbReference type="Proteomes" id="UP000266895">
    <property type="component" value="Chromosome"/>
</dbReference>
<dbReference type="PANTHER" id="PTHR13170:SF16">
    <property type="entry name" value="PROTEIN O-GLCNACASE"/>
    <property type="match status" value="1"/>
</dbReference>
<accession>A0A448HKE9</accession>
<dbReference type="Gene3D" id="1.20.58.460">
    <property type="entry name" value="Hyaluronidase post-catalytic domain-like"/>
    <property type="match status" value="1"/>
</dbReference>
<name>A0A448HKE9_9ACTO</name>
<dbReference type="Gene3D" id="3.20.20.80">
    <property type="entry name" value="Glycosidases"/>
    <property type="match status" value="1"/>
</dbReference>
<keyword evidence="2 3" id="KW-0326">Glycosidase</keyword>
<keyword evidence="8" id="KW-1185">Reference proteome</keyword>
<evidence type="ECO:0000259" key="6">
    <source>
        <dbReference type="PROSITE" id="PS52009"/>
    </source>
</evidence>
<feature type="signal peptide" evidence="5">
    <location>
        <begin position="1"/>
        <end position="36"/>
    </location>
</feature>
<dbReference type="Pfam" id="PF07555">
    <property type="entry name" value="NAGidase"/>
    <property type="match status" value="1"/>
</dbReference>
<dbReference type="GO" id="GO:0005975">
    <property type="term" value="P:carbohydrate metabolic process"/>
    <property type="evidence" value="ECO:0007669"/>
    <property type="project" value="UniProtKB-ARBA"/>
</dbReference>
<comment type="similarity">
    <text evidence="3">Belongs to the glycosyl hydrolase 84 family.</text>
</comment>
<dbReference type="Gene3D" id="3.30.379.10">
    <property type="entry name" value="Chitobiase/beta-hexosaminidase domain 2-like"/>
    <property type="match status" value="1"/>
</dbReference>
<evidence type="ECO:0000256" key="3">
    <source>
        <dbReference type="PROSITE-ProRule" id="PRU01353"/>
    </source>
</evidence>
<dbReference type="KEGG" id="ahw:NCTC11636_02503"/>
<organism evidence="7 8">
    <name type="scientific">Actinomyces howellii</name>
    <dbReference type="NCBI Taxonomy" id="52771"/>
    <lineage>
        <taxon>Bacteria</taxon>
        <taxon>Bacillati</taxon>
        <taxon>Actinomycetota</taxon>
        <taxon>Actinomycetes</taxon>
        <taxon>Actinomycetales</taxon>
        <taxon>Actinomycetaceae</taxon>
        <taxon>Actinomyces</taxon>
    </lineage>
</organism>
<keyword evidence="5" id="KW-0732">Signal</keyword>
<feature type="compositionally biased region" description="Low complexity" evidence="4">
    <location>
        <begin position="49"/>
        <end position="83"/>
    </location>
</feature>
<dbReference type="SUPFAM" id="SSF51445">
    <property type="entry name" value="(Trans)glycosidases"/>
    <property type="match status" value="1"/>
</dbReference>
<evidence type="ECO:0000256" key="5">
    <source>
        <dbReference type="SAM" id="SignalP"/>
    </source>
</evidence>
<dbReference type="SUPFAM" id="SSF55545">
    <property type="entry name" value="beta-N-acetylhexosaminidase-like domain"/>
    <property type="match status" value="1"/>
</dbReference>
<dbReference type="InterPro" id="IPR015882">
    <property type="entry name" value="HEX_bac_N"/>
</dbReference>
<dbReference type="RefSeq" id="WP_126383569.1">
    <property type="nucleotide sequence ID" value="NZ_LR134350.1"/>
</dbReference>
<evidence type="ECO:0000313" key="7">
    <source>
        <dbReference type="EMBL" id="VEG30029.1"/>
    </source>
</evidence>
<dbReference type="InterPro" id="IPR011496">
    <property type="entry name" value="O-GlcNAcase_cat"/>
</dbReference>
<reference evidence="7 8" key="1">
    <citation type="submission" date="2018-12" db="EMBL/GenBank/DDBJ databases">
        <authorList>
            <consortium name="Pathogen Informatics"/>
        </authorList>
    </citation>
    <scope>NUCLEOTIDE SEQUENCE [LARGE SCALE GENOMIC DNA]</scope>
    <source>
        <strain evidence="7 8">NCTC11636</strain>
    </source>
</reference>